<dbReference type="InterPro" id="IPR036563">
    <property type="entry name" value="MoaE_sf"/>
</dbReference>
<protein>
    <recommendedName>
        <fullName evidence="4">Molybdopterin synthase catalytic subunit</fullName>
        <ecNumber evidence="3">2.8.1.12</ecNumber>
    </recommendedName>
    <alternativeName>
        <fullName evidence="9">MPT synthase subunit 2</fullName>
    </alternativeName>
    <alternativeName>
        <fullName evidence="7">Molybdenum cofactor biosynthesis protein E</fullName>
    </alternativeName>
    <alternativeName>
        <fullName evidence="8">Molybdopterin-converting factor large subunit</fullName>
    </alternativeName>
    <alternativeName>
        <fullName evidence="10">Molybdopterin-converting factor subunit 2</fullName>
    </alternativeName>
</protein>
<evidence type="ECO:0000256" key="11">
    <source>
        <dbReference type="ARBA" id="ARBA00049878"/>
    </source>
</evidence>
<evidence type="ECO:0000313" key="14">
    <source>
        <dbReference type="Proteomes" id="UP000264036"/>
    </source>
</evidence>
<dbReference type="Pfam" id="PF02391">
    <property type="entry name" value="MoaE"/>
    <property type="match status" value="1"/>
</dbReference>
<proteinExistence type="inferred from homology"/>
<comment type="similarity">
    <text evidence="2">Belongs to the MoaE family.</text>
</comment>
<comment type="subunit">
    <text evidence="6">Heterotetramer of 2 MoaD subunits and 2 MoaE subunits. Also stable as homodimer. The enzyme changes between these two forms during catalysis.</text>
</comment>
<name>A0A356LEY8_9BURK</name>
<dbReference type="PANTHER" id="PTHR23404">
    <property type="entry name" value="MOLYBDOPTERIN SYNTHASE RELATED"/>
    <property type="match status" value="1"/>
</dbReference>
<evidence type="ECO:0000256" key="3">
    <source>
        <dbReference type="ARBA" id="ARBA00011950"/>
    </source>
</evidence>
<gene>
    <name evidence="13" type="ORF">DD666_09100</name>
</gene>
<accession>A0A356LEY8</accession>
<evidence type="ECO:0000256" key="5">
    <source>
        <dbReference type="ARBA" id="ARBA00023150"/>
    </source>
</evidence>
<dbReference type="GO" id="GO:0006777">
    <property type="term" value="P:Mo-molybdopterin cofactor biosynthetic process"/>
    <property type="evidence" value="ECO:0007669"/>
    <property type="project" value="UniProtKB-KW"/>
</dbReference>
<dbReference type="UniPathway" id="UPA00344"/>
<dbReference type="InterPro" id="IPR003448">
    <property type="entry name" value="Mopterin_biosynth_MoaE"/>
</dbReference>
<dbReference type="EMBL" id="DOEK01000025">
    <property type="protein sequence ID" value="HBP29557.1"/>
    <property type="molecule type" value="Genomic_DNA"/>
</dbReference>
<evidence type="ECO:0000256" key="6">
    <source>
        <dbReference type="ARBA" id="ARBA00026066"/>
    </source>
</evidence>
<dbReference type="Proteomes" id="UP000264036">
    <property type="component" value="Unassembled WGS sequence"/>
</dbReference>
<comment type="caution">
    <text evidence="13">The sequence shown here is derived from an EMBL/GenBank/DDBJ whole genome shotgun (WGS) entry which is preliminary data.</text>
</comment>
<reference evidence="13 14" key="1">
    <citation type="journal article" date="2018" name="Nat. Biotechnol.">
        <title>A standardized bacterial taxonomy based on genome phylogeny substantially revises the tree of life.</title>
        <authorList>
            <person name="Parks D.H."/>
            <person name="Chuvochina M."/>
            <person name="Waite D.W."/>
            <person name="Rinke C."/>
            <person name="Skarshewski A."/>
            <person name="Chaumeil P.A."/>
            <person name="Hugenholtz P."/>
        </authorList>
    </citation>
    <scope>NUCLEOTIDE SEQUENCE [LARGE SCALE GENOMIC DNA]</scope>
    <source>
        <strain evidence="13">UBA10707</strain>
    </source>
</reference>
<evidence type="ECO:0000256" key="7">
    <source>
        <dbReference type="ARBA" id="ARBA00029745"/>
    </source>
</evidence>
<organism evidence="13 14">
    <name type="scientific">Advenella kashmirensis</name>
    <dbReference type="NCBI Taxonomy" id="310575"/>
    <lineage>
        <taxon>Bacteria</taxon>
        <taxon>Pseudomonadati</taxon>
        <taxon>Pseudomonadota</taxon>
        <taxon>Betaproteobacteria</taxon>
        <taxon>Burkholderiales</taxon>
        <taxon>Alcaligenaceae</taxon>
    </lineage>
</organism>
<evidence type="ECO:0000256" key="2">
    <source>
        <dbReference type="ARBA" id="ARBA00005426"/>
    </source>
</evidence>
<comment type="pathway">
    <text evidence="1">Cofactor biosynthesis; molybdopterin biosynthesis.</text>
</comment>
<evidence type="ECO:0000313" key="13">
    <source>
        <dbReference type="EMBL" id="HBP29557.1"/>
    </source>
</evidence>
<dbReference type="SUPFAM" id="SSF54690">
    <property type="entry name" value="Molybdopterin synthase subunit MoaE"/>
    <property type="match status" value="1"/>
</dbReference>
<dbReference type="AlphaFoldDB" id="A0A356LEY8"/>
<dbReference type="GO" id="GO:0030366">
    <property type="term" value="F:molybdopterin synthase activity"/>
    <property type="evidence" value="ECO:0007669"/>
    <property type="project" value="UniProtKB-EC"/>
</dbReference>
<evidence type="ECO:0000256" key="1">
    <source>
        <dbReference type="ARBA" id="ARBA00005046"/>
    </source>
</evidence>
<comment type="catalytic activity">
    <reaction evidence="11">
        <text>2 [molybdopterin-synthase sulfur-carrier protein]-C-terminal-Gly-aminoethanethioate + cyclic pyranopterin phosphate + H2O = molybdopterin + 2 [molybdopterin-synthase sulfur-carrier protein]-C-terminal Gly-Gly + 2 H(+)</text>
        <dbReference type="Rhea" id="RHEA:26333"/>
        <dbReference type="Rhea" id="RHEA-COMP:12202"/>
        <dbReference type="Rhea" id="RHEA-COMP:19907"/>
        <dbReference type="ChEBI" id="CHEBI:15377"/>
        <dbReference type="ChEBI" id="CHEBI:15378"/>
        <dbReference type="ChEBI" id="CHEBI:58698"/>
        <dbReference type="ChEBI" id="CHEBI:59648"/>
        <dbReference type="ChEBI" id="CHEBI:90778"/>
        <dbReference type="ChEBI" id="CHEBI:232372"/>
        <dbReference type="EC" id="2.8.1.12"/>
    </reaction>
</comment>
<dbReference type="EC" id="2.8.1.12" evidence="3"/>
<evidence type="ECO:0000256" key="4">
    <source>
        <dbReference type="ARBA" id="ARBA00013858"/>
    </source>
</evidence>
<evidence type="ECO:0000256" key="12">
    <source>
        <dbReference type="SAM" id="MobiDB-lite"/>
    </source>
</evidence>
<sequence length="168" mass="19020">MITVQHADFDAGQLIRELHERSQGQAGAVASFVGYVRDYSASQPTQELFLEHYPGMCEQELADIAQQAMQRWDIVQSTIVHRVGALSRQQQIVFVGIASAHRGDAFAACEYIMDALKTRAPFWKRETLADGKAFWVQARSSDQQRLEKWTGPQDDTAQARTPEQEEHK</sequence>
<keyword evidence="5" id="KW-0501">Molybdenum cofactor biosynthesis</keyword>
<evidence type="ECO:0000256" key="9">
    <source>
        <dbReference type="ARBA" id="ARBA00030781"/>
    </source>
</evidence>
<evidence type="ECO:0000256" key="8">
    <source>
        <dbReference type="ARBA" id="ARBA00030407"/>
    </source>
</evidence>
<dbReference type="Gene3D" id="3.90.1170.40">
    <property type="entry name" value="Molybdopterin biosynthesis MoaE subunit"/>
    <property type="match status" value="1"/>
</dbReference>
<dbReference type="CDD" id="cd00756">
    <property type="entry name" value="MoaE"/>
    <property type="match status" value="1"/>
</dbReference>
<feature type="region of interest" description="Disordered" evidence="12">
    <location>
        <begin position="140"/>
        <end position="168"/>
    </location>
</feature>
<evidence type="ECO:0000256" key="10">
    <source>
        <dbReference type="ARBA" id="ARBA00032474"/>
    </source>
</evidence>